<proteinExistence type="predicted"/>
<dbReference type="Pfam" id="PF16064">
    <property type="entry name" value="DUF4806"/>
    <property type="match status" value="1"/>
</dbReference>
<feature type="domain" description="DUF4806" evidence="1">
    <location>
        <begin position="35"/>
        <end position="109"/>
    </location>
</feature>
<reference evidence="2 3" key="1">
    <citation type="journal article" date="2011" name="Science">
        <title>The ecoresponsive genome of Daphnia pulex.</title>
        <authorList>
            <person name="Colbourne J.K."/>
            <person name="Pfrender M.E."/>
            <person name="Gilbert D."/>
            <person name="Thomas W.K."/>
            <person name="Tucker A."/>
            <person name="Oakley T.H."/>
            <person name="Tokishita S."/>
            <person name="Aerts A."/>
            <person name="Arnold G.J."/>
            <person name="Basu M.K."/>
            <person name="Bauer D.J."/>
            <person name="Caceres C.E."/>
            <person name="Carmel L."/>
            <person name="Casola C."/>
            <person name="Choi J.H."/>
            <person name="Detter J.C."/>
            <person name="Dong Q."/>
            <person name="Dusheyko S."/>
            <person name="Eads B.D."/>
            <person name="Frohlich T."/>
            <person name="Geiler-Samerotte K.A."/>
            <person name="Gerlach D."/>
            <person name="Hatcher P."/>
            <person name="Jogdeo S."/>
            <person name="Krijgsveld J."/>
            <person name="Kriventseva E.V."/>
            <person name="Kultz D."/>
            <person name="Laforsch C."/>
            <person name="Lindquist E."/>
            <person name="Lopez J."/>
            <person name="Manak J.R."/>
            <person name="Muller J."/>
            <person name="Pangilinan J."/>
            <person name="Patwardhan R.P."/>
            <person name="Pitluck S."/>
            <person name="Pritham E.J."/>
            <person name="Rechtsteiner A."/>
            <person name="Rho M."/>
            <person name="Rogozin I.B."/>
            <person name="Sakarya O."/>
            <person name="Salamov A."/>
            <person name="Schaack S."/>
            <person name="Shapiro H."/>
            <person name="Shiga Y."/>
            <person name="Skalitzky C."/>
            <person name="Smith Z."/>
            <person name="Souvorov A."/>
            <person name="Sung W."/>
            <person name="Tang Z."/>
            <person name="Tsuchiya D."/>
            <person name="Tu H."/>
            <person name="Vos H."/>
            <person name="Wang M."/>
            <person name="Wolf Y.I."/>
            <person name="Yamagata H."/>
            <person name="Yamada T."/>
            <person name="Ye Y."/>
            <person name="Shaw J.R."/>
            <person name="Andrews J."/>
            <person name="Crease T.J."/>
            <person name="Tang H."/>
            <person name="Lucas S.M."/>
            <person name="Robertson H.M."/>
            <person name="Bork P."/>
            <person name="Koonin E.V."/>
            <person name="Zdobnov E.M."/>
            <person name="Grigoriev I.V."/>
            <person name="Lynch M."/>
            <person name="Boore J.L."/>
        </authorList>
    </citation>
    <scope>NUCLEOTIDE SEQUENCE [LARGE SCALE GENOMIC DNA]</scope>
</reference>
<evidence type="ECO:0000313" key="3">
    <source>
        <dbReference type="Proteomes" id="UP000000305"/>
    </source>
</evidence>
<keyword evidence="3" id="KW-1185">Reference proteome</keyword>
<protein>
    <recommendedName>
        <fullName evidence="1">DUF4806 domain-containing protein</fullName>
    </recommendedName>
</protein>
<dbReference type="AlphaFoldDB" id="E9I582"/>
<dbReference type="Proteomes" id="UP000000305">
    <property type="component" value="Unassembled WGS sequence"/>
</dbReference>
<gene>
    <name evidence="2" type="ORF">DAPPUDRAFT_341175</name>
</gene>
<dbReference type="InterPro" id="IPR032071">
    <property type="entry name" value="DUF4806"/>
</dbReference>
<dbReference type="PhylomeDB" id="E9I582"/>
<organism evidence="2 3">
    <name type="scientific">Daphnia pulex</name>
    <name type="common">Water flea</name>
    <dbReference type="NCBI Taxonomy" id="6669"/>
    <lineage>
        <taxon>Eukaryota</taxon>
        <taxon>Metazoa</taxon>
        <taxon>Ecdysozoa</taxon>
        <taxon>Arthropoda</taxon>
        <taxon>Crustacea</taxon>
        <taxon>Branchiopoda</taxon>
        <taxon>Diplostraca</taxon>
        <taxon>Cladocera</taxon>
        <taxon>Anomopoda</taxon>
        <taxon>Daphniidae</taxon>
        <taxon>Daphnia</taxon>
    </lineage>
</organism>
<dbReference type="InParanoid" id="E9I582"/>
<evidence type="ECO:0000313" key="2">
    <source>
        <dbReference type="EMBL" id="EFX60848.1"/>
    </source>
</evidence>
<dbReference type="EMBL" id="GL735462">
    <property type="protein sequence ID" value="EFX60848.1"/>
    <property type="molecule type" value="Genomic_DNA"/>
</dbReference>
<evidence type="ECO:0000259" key="1">
    <source>
        <dbReference type="Pfam" id="PF16064"/>
    </source>
</evidence>
<dbReference type="KEGG" id="dpx:DAPPUDRAFT_341175"/>
<sequence length="124" mass="14046">MTELLTQRRSNNEATVNDDTVRNSSTSFITNSLKTRFPLNSVAEVVEVELALKSNAEFVNKLVADFKFLVVDGKYNKSVSNTIRHVVGRELWKSYTFYGIEKEKMASFNALDLCQCIKSAYAHV</sequence>
<accession>E9I582</accession>
<dbReference type="HOGENOM" id="CLU_2006188_0_0_1"/>
<name>E9I582_DAPPU</name>